<dbReference type="NCBIfam" id="TIGR00665">
    <property type="entry name" value="DnaB"/>
    <property type="match status" value="1"/>
</dbReference>
<keyword evidence="2 13" id="KW-0639">Primosome</keyword>
<evidence type="ECO:0000256" key="5">
    <source>
        <dbReference type="ARBA" id="ARBA00022801"/>
    </source>
</evidence>
<dbReference type="Gene3D" id="3.40.50.300">
    <property type="entry name" value="P-loop containing nucleotide triphosphate hydrolases"/>
    <property type="match status" value="1"/>
</dbReference>
<dbReference type="EMBL" id="JACDUS010000005">
    <property type="protein sequence ID" value="MBA2881786.1"/>
    <property type="molecule type" value="Genomic_DNA"/>
</dbReference>
<dbReference type="SUPFAM" id="SSF52540">
    <property type="entry name" value="P-loop containing nucleoside triphosphate hydrolases"/>
    <property type="match status" value="1"/>
</dbReference>
<dbReference type="AlphaFoldDB" id="A0A7W0C9S6"/>
<dbReference type="GO" id="GO:0042802">
    <property type="term" value="F:identical protein binding"/>
    <property type="evidence" value="ECO:0007669"/>
    <property type="project" value="UniProtKB-ARBA"/>
</dbReference>
<dbReference type="Pfam" id="PF03796">
    <property type="entry name" value="DnaB_C"/>
    <property type="match status" value="1"/>
</dbReference>
<evidence type="ECO:0000256" key="11">
    <source>
        <dbReference type="ARBA" id="ARBA00048954"/>
    </source>
</evidence>
<dbReference type="GO" id="GO:0005524">
    <property type="term" value="F:ATP binding"/>
    <property type="evidence" value="ECO:0007669"/>
    <property type="project" value="UniProtKB-UniRule"/>
</dbReference>
<dbReference type="RefSeq" id="WP_181551439.1">
    <property type="nucleotide sequence ID" value="NZ_JACDUS010000005.1"/>
</dbReference>
<proteinExistence type="inferred from homology"/>
<evidence type="ECO:0000313" key="15">
    <source>
        <dbReference type="EMBL" id="MBA2881786.1"/>
    </source>
</evidence>
<dbReference type="SMART" id="SM00382">
    <property type="entry name" value="AAA"/>
    <property type="match status" value="1"/>
</dbReference>
<dbReference type="Proteomes" id="UP000525298">
    <property type="component" value="Unassembled WGS sequence"/>
</dbReference>
<comment type="caution">
    <text evidence="15">The sequence shown here is derived from an EMBL/GenBank/DDBJ whole genome shotgun (WGS) entry which is preliminary data.</text>
</comment>
<evidence type="ECO:0000256" key="10">
    <source>
        <dbReference type="ARBA" id="ARBA00044932"/>
    </source>
</evidence>
<dbReference type="GO" id="GO:0005829">
    <property type="term" value="C:cytosol"/>
    <property type="evidence" value="ECO:0007669"/>
    <property type="project" value="TreeGrafter"/>
</dbReference>
<evidence type="ECO:0000256" key="8">
    <source>
        <dbReference type="ARBA" id="ARBA00023125"/>
    </source>
</evidence>
<dbReference type="InterPro" id="IPR007693">
    <property type="entry name" value="DNA_helicase_DnaB-like_N"/>
</dbReference>
<dbReference type="InterPro" id="IPR007692">
    <property type="entry name" value="DNA_helicase_DnaB"/>
</dbReference>
<keyword evidence="4 13" id="KW-0547">Nucleotide-binding</keyword>
<comment type="function">
    <text evidence="10 13">The main replicative DNA helicase, it participates in initiation and elongation during chromosome replication. Travels ahead of the DNA replisome, separating dsDNA into templates for DNA synthesis. A processive ATP-dependent 5'-3' DNA helicase it has DNA-dependent ATPase activity.</text>
</comment>
<keyword evidence="16" id="KW-1185">Reference proteome</keyword>
<evidence type="ECO:0000259" key="14">
    <source>
        <dbReference type="PROSITE" id="PS51199"/>
    </source>
</evidence>
<dbReference type="InterPro" id="IPR036185">
    <property type="entry name" value="DNA_heli_DnaB-like_N_sf"/>
</dbReference>
<dbReference type="GO" id="GO:0006269">
    <property type="term" value="P:DNA replication, synthesis of primer"/>
    <property type="evidence" value="ECO:0007669"/>
    <property type="project" value="UniProtKB-UniRule"/>
</dbReference>
<evidence type="ECO:0000256" key="13">
    <source>
        <dbReference type="RuleBase" id="RU362085"/>
    </source>
</evidence>
<dbReference type="GO" id="GO:0043139">
    <property type="term" value="F:5'-3' DNA helicase activity"/>
    <property type="evidence" value="ECO:0007669"/>
    <property type="project" value="UniProtKB-EC"/>
</dbReference>
<dbReference type="PROSITE" id="PS51199">
    <property type="entry name" value="SF4_HELICASE"/>
    <property type="match status" value="1"/>
</dbReference>
<dbReference type="PANTHER" id="PTHR30153">
    <property type="entry name" value="REPLICATIVE DNA HELICASE DNAB"/>
    <property type="match status" value="1"/>
</dbReference>
<dbReference type="GO" id="GO:1990077">
    <property type="term" value="C:primosome complex"/>
    <property type="evidence" value="ECO:0007669"/>
    <property type="project" value="UniProtKB-UniRule"/>
</dbReference>
<evidence type="ECO:0000256" key="4">
    <source>
        <dbReference type="ARBA" id="ARBA00022741"/>
    </source>
</evidence>
<dbReference type="InterPro" id="IPR007694">
    <property type="entry name" value="DNA_helicase_DnaB-like_C"/>
</dbReference>
<dbReference type="InterPro" id="IPR027417">
    <property type="entry name" value="P-loop_NTPase"/>
</dbReference>
<evidence type="ECO:0000256" key="12">
    <source>
        <dbReference type="NCBIfam" id="TIGR00665"/>
    </source>
</evidence>
<accession>A0A7W0C9S6</accession>
<protein>
    <recommendedName>
        <fullName evidence="12 13">Replicative DNA helicase</fullName>
        <ecNumber evidence="12 13">5.6.2.3</ecNumber>
    </recommendedName>
</protein>
<feature type="domain" description="SF4 helicase" evidence="14">
    <location>
        <begin position="181"/>
        <end position="448"/>
    </location>
</feature>
<comment type="similarity">
    <text evidence="1 13">Belongs to the helicase family. DnaB subfamily.</text>
</comment>
<dbReference type="FunFam" id="1.10.860.10:FF:000001">
    <property type="entry name" value="Replicative DNA helicase"/>
    <property type="match status" value="1"/>
</dbReference>
<evidence type="ECO:0000256" key="1">
    <source>
        <dbReference type="ARBA" id="ARBA00008428"/>
    </source>
</evidence>
<evidence type="ECO:0000256" key="6">
    <source>
        <dbReference type="ARBA" id="ARBA00022806"/>
    </source>
</evidence>
<dbReference type="NCBIfam" id="NF004384">
    <property type="entry name" value="PRK05748.1"/>
    <property type="match status" value="1"/>
</dbReference>
<gene>
    <name evidence="15" type="ORF">HNR65_002117</name>
</gene>
<keyword evidence="9" id="KW-0413">Isomerase</keyword>
<keyword evidence="8 13" id="KW-0238">DNA-binding</keyword>
<dbReference type="Gene3D" id="1.10.860.10">
    <property type="entry name" value="DNAb Helicase, Chain A"/>
    <property type="match status" value="1"/>
</dbReference>
<dbReference type="CDD" id="cd00984">
    <property type="entry name" value="DnaB_C"/>
    <property type="match status" value="1"/>
</dbReference>
<evidence type="ECO:0000256" key="3">
    <source>
        <dbReference type="ARBA" id="ARBA00022705"/>
    </source>
</evidence>
<evidence type="ECO:0000256" key="9">
    <source>
        <dbReference type="ARBA" id="ARBA00023235"/>
    </source>
</evidence>
<dbReference type="GO" id="GO:0003677">
    <property type="term" value="F:DNA binding"/>
    <property type="evidence" value="ECO:0007669"/>
    <property type="project" value="UniProtKB-UniRule"/>
</dbReference>
<keyword evidence="6 13" id="KW-0347">Helicase</keyword>
<dbReference type="PANTHER" id="PTHR30153:SF2">
    <property type="entry name" value="REPLICATIVE DNA HELICASE"/>
    <property type="match status" value="1"/>
</dbReference>
<dbReference type="GO" id="GO:0016787">
    <property type="term" value="F:hydrolase activity"/>
    <property type="evidence" value="ECO:0007669"/>
    <property type="project" value="UniProtKB-KW"/>
</dbReference>
<comment type="catalytic activity">
    <reaction evidence="11 13">
        <text>ATP + H2O = ADP + phosphate + H(+)</text>
        <dbReference type="Rhea" id="RHEA:13065"/>
        <dbReference type="ChEBI" id="CHEBI:15377"/>
        <dbReference type="ChEBI" id="CHEBI:15378"/>
        <dbReference type="ChEBI" id="CHEBI:30616"/>
        <dbReference type="ChEBI" id="CHEBI:43474"/>
        <dbReference type="ChEBI" id="CHEBI:456216"/>
        <dbReference type="EC" id="5.6.2.3"/>
    </reaction>
</comment>
<dbReference type="FunFam" id="3.40.50.300:FF:000076">
    <property type="entry name" value="Replicative DNA helicase"/>
    <property type="match status" value="1"/>
</dbReference>
<dbReference type="InterPro" id="IPR016136">
    <property type="entry name" value="DNA_helicase_N/primase_C"/>
</dbReference>
<name>A0A7W0C9S6_9BACT</name>
<keyword evidence="7 13" id="KW-0067">ATP-binding</keyword>
<dbReference type="SUPFAM" id="SSF48024">
    <property type="entry name" value="N-terminal domain of DnaB helicase"/>
    <property type="match status" value="1"/>
</dbReference>
<dbReference type="EC" id="5.6.2.3" evidence="12 13"/>
<evidence type="ECO:0000256" key="2">
    <source>
        <dbReference type="ARBA" id="ARBA00022515"/>
    </source>
</evidence>
<dbReference type="InterPro" id="IPR003593">
    <property type="entry name" value="AAA+_ATPase"/>
</dbReference>
<organism evidence="15 16">
    <name type="scientific">Desulfosalsimonas propionicica</name>
    <dbReference type="NCBI Taxonomy" id="332175"/>
    <lineage>
        <taxon>Bacteria</taxon>
        <taxon>Pseudomonadati</taxon>
        <taxon>Thermodesulfobacteriota</taxon>
        <taxon>Desulfobacteria</taxon>
        <taxon>Desulfobacterales</taxon>
        <taxon>Desulfosalsimonadaceae</taxon>
        <taxon>Desulfosalsimonas</taxon>
    </lineage>
</organism>
<reference evidence="15 16" key="1">
    <citation type="submission" date="2020-07" db="EMBL/GenBank/DDBJ databases">
        <title>Genomic Encyclopedia of Type Strains, Phase IV (KMG-IV): sequencing the most valuable type-strain genomes for metagenomic binning, comparative biology and taxonomic classification.</title>
        <authorList>
            <person name="Goeker M."/>
        </authorList>
    </citation>
    <scope>NUCLEOTIDE SEQUENCE [LARGE SCALE GENOMIC DNA]</scope>
    <source>
        <strain evidence="15 16">DSM 17721</strain>
    </source>
</reference>
<evidence type="ECO:0000256" key="7">
    <source>
        <dbReference type="ARBA" id="ARBA00022840"/>
    </source>
</evidence>
<evidence type="ECO:0000313" key="16">
    <source>
        <dbReference type="Proteomes" id="UP000525298"/>
    </source>
</evidence>
<dbReference type="Pfam" id="PF00772">
    <property type="entry name" value="DnaB"/>
    <property type="match status" value="1"/>
</dbReference>
<keyword evidence="3 13" id="KW-0235">DNA replication</keyword>
<keyword evidence="5 13" id="KW-0378">Hydrolase</keyword>
<sequence length="456" mass="50959">MSSKDPSLQKLPPQSLEAEESIISAALLDNNILLDILDILRPEAFYKSAHQKIFSAITELFAEDQPVDLVTLAEHLRRSNELESIGGAAYLAKIVDTAPVPANAKHYAQIIQDRAVLRHLIRTASDIVEKCYSESGSTDDVIDYAEGALFDIADKKQKQNFYPISKIIESNIDALEARQGNKSLISGVPTGFQKLDQMTSGFQASDLIIMAARPGMGKTALALNMARYAAVEADTPVAMFSLEMSKEQLSMRLLCAEARIDSSRVRDGFFNDDDWYSLTNAAGVLSSAPIYIDDSPDLTSLDIKTKTRRLKREKGVGMIIIDYLQLMRPRKNFERRELEISEMSRTLKGLAKELNIPILALSQLNRRLEDRSDKRPQLSDLRESGALEQDADLVIFIYRDDVYNPDENNPNKNIAEIHLAKQRNGATGMCPLVFKGEYTRFENLAYGQYAPELEGT</sequence>